<proteinExistence type="predicted"/>
<evidence type="ECO:0000313" key="3">
    <source>
        <dbReference type="Proteomes" id="UP000799440"/>
    </source>
</evidence>
<gene>
    <name evidence="2" type="ORF">M011DRAFT_115662</name>
</gene>
<dbReference type="AlphaFoldDB" id="A0A6A6VQC1"/>
<feature type="region of interest" description="Disordered" evidence="1">
    <location>
        <begin position="1"/>
        <end position="23"/>
    </location>
</feature>
<feature type="compositionally biased region" description="Polar residues" evidence="1">
    <location>
        <begin position="133"/>
        <end position="150"/>
    </location>
</feature>
<feature type="compositionally biased region" description="Polar residues" evidence="1">
    <location>
        <begin position="1"/>
        <end position="10"/>
    </location>
</feature>
<sequence>MGPTMGNLTAQAMAPQDREEFPRVGAGSRRLSPLEHACRCEWNGQLGKSGAECGQWPDKAVTTVDVKMRGQSTEHRGRTGGPICGETRCRLREPFSGVYPALWNGEPDHWILGGSLATLAIAHWGQQLLPAHQGTSRSLSHSTLRHQPTPGSHGKRIRKLPDRGGLGATSNADRGQRQALEAVVCCCDCDKQAGGGVPNEGVTGSCAE</sequence>
<organism evidence="2 3">
    <name type="scientific">Sporormia fimetaria CBS 119925</name>
    <dbReference type="NCBI Taxonomy" id="1340428"/>
    <lineage>
        <taxon>Eukaryota</taxon>
        <taxon>Fungi</taxon>
        <taxon>Dikarya</taxon>
        <taxon>Ascomycota</taxon>
        <taxon>Pezizomycotina</taxon>
        <taxon>Dothideomycetes</taxon>
        <taxon>Pleosporomycetidae</taxon>
        <taxon>Pleosporales</taxon>
        <taxon>Sporormiaceae</taxon>
        <taxon>Sporormia</taxon>
    </lineage>
</organism>
<accession>A0A6A6VQC1</accession>
<evidence type="ECO:0000256" key="1">
    <source>
        <dbReference type="SAM" id="MobiDB-lite"/>
    </source>
</evidence>
<evidence type="ECO:0000313" key="2">
    <source>
        <dbReference type="EMBL" id="KAF2751481.1"/>
    </source>
</evidence>
<protein>
    <submittedName>
        <fullName evidence="2">Uncharacterized protein</fullName>
    </submittedName>
</protein>
<reference evidence="2" key="1">
    <citation type="journal article" date="2020" name="Stud. Mycol.">
        <title>101 Dothideomycetes genomes: a test case for predicting lifestyles and emergence of pathogens.</title>
        <authorList>
            <person name="Haridas S."/>
            <person name="Albert R."/>
            <person name="Binder M."/>
            <person name="Bloem J."/>
            <person name="Labutti K."/>
            <person name="Salamov A."/>
            <person name="Andreopoulos B."/>
            <person name="Baker S."/>
            <person name="Barry K."/>
            <person name="Bills G."/>
            <person name="Bluhm B."/>
            <person name="Cannon C."/>
            <person name="Castanera R."/>
            <person name="Culley D."/>
            <person name="Daum C."/>
            <person name="Ezra D."/>
            <person name="Gonzalez J."/>
            <person name="Henrissat B."/>
            <person name="Kuo A."/>
            <person name="Liang C."/>
            <person name="Lipzen A."/>
            <person name="Lutzoni F."/>
            <person name="Magnuson J."/>
            <person name="Mondo S."/>
            <person name="Nolan M."/>
            <person name="Ohm R."/>
            <person name="Pangilinan J."/>
            <person name="Park H.-J."/>
            <person name="Ramirez L."/>
            <person name="Alfaro M."/>
            <person name="Sun H."/>
            <person name="Tritt A."/>
            <person name="Yoshinaga Y."/>
            <person name="Zwiers L.-H."/>
            <person name="Turgeon B."/>
            <person name="Goodwin S."/>
            <person name="Spatafora J."/>
            <person name="Crous P."/>
            <person name="Grigoriev I."/>
        </authorList>
    </citation>
    <scope>NUCLEOTIDE SEQUENCE</scope>
    <source>
        <strain evidence="2">CBS 119925</strain>
    </source>
</reference>
<dbReference type="EMBL" id="MU006562">
    <property type="protein sequence ID" value="KAF2751481.1"/>
    <property type="molecule type" value="Genomic_DNA"/>
</dbReference>
<keyword evidence="3" id="KW-1185">Reference proteome</keyword>
<dbReference type="Proteomes" id="UP000799440">
    <property type="component" value="Unassembled WGS sequence"/>
</dbReference>
<feature type="region of interest" description="Disordered" evidence="1">
    <location>
        <begin position="132"/>
        <end position="173"/>
    </location>
</feature>
<name>A0A6A6VQC1_9PLEO</name>